<reference evidence="4 5" key="1">
    <citation type="submission" date="2024-05" db="EMBL/GenBank/DDBJ databases">
        <authorList>
            <person name="Wallberg A."/>
        </authorList>
    </citation>
    <scope>NUCLEOTIDE SEQUENCE [LARGE SCALE GENOMIC DNA]</scope>
</reference>
<dbReference type="Proteomes" id="UP001497623">
    <property type="component" value="Unassembled WGS sequence"/>
</dbReference>
<dbReference type="PRINTS" id="PR00947">
    <property type="entry name" value="CUTICLE"/>
</dbReference>
<dbReference type="EMBL" id="CAXKWB010093348">
    <property type="protein sequence ID" value="CAL4218178.1"/>
    <property type="molecule type" value="Genomic_DNA"/>
</dbReference>
<dbReference type="PROSITE" id="PS51155">
    <property type="entry name" value="CHIT_BIND_RR_2"/>
    <property type="match status" value="1"/>
</dbReference>
<dbReference type="PROSITE" id="PS00233">
    <property type="entry name" value="CHIT_BIND_RR_1"/>
    <property type="match status" value="1"/>
</dbReference>
<comment type="caution">
    <text evidence="4">The sequence shown here is derived from an EMBL/GenBank/DDBJ whole genome shotgun (WGS) entry which is preliminary data.</text>
</comment>
<evidence type="ECO:0000313" key="5">
    <source>
        <dbReference type="Proteomes" id="UP001497623"/>
    </source>
</evidence>
<keyword evidence="1 2" id="KW-0193">Cuticle</keyword>
<protein>
    <submittedName>
        <fullName evidence="4">Uncharacterized protein</fullName>
    </submittedName>
</protein>
<evidence type="ECO:0000313" key="4">
    <source>
        <dbReference type="EMBL" id="CAL4218178.1"/>
    </source>
</evidence>
<feature type="chain" id="PRO_5043886951" evidence="3">
    <location>
        <begin position="22"/>
        <end position="140"/>
    </location>
</feature>
<keyword evidence="3" id="KW-0732">Signal</keyword>
<feature type="signal peptide" evidence="3">
    <location>
        <begin position="1"/>
        <end position="21"/>
    </location>
</feature>
<dbReference type="PANTHER" id="PTHR10380:SF173">
    <property type="entry name" value="CUTICULAR PROTEIN 47EF, ISOFORM C-RELATED"/>
    <property type="match status" value="1"/>
</dbReference>
<dbReference type="InterPro" id="IPR000618">
    <property type="entry name" value="Insect_cuticle"/>
</dbReference>
<dbReference type="GO" id="GO:0008010">
    <property type="term" value="F:structural constituent of chitin-based larval cuticle"/>
    <property type="evidence" value="ECO:0007669"/>
    <property type="project" value="TreeGrafter"/>
</dbReference>
<evidence type="ECO:0000256" key="3">
    <source>
        <dbReference type="SAM" id="SignalP"/>
    </source>
</evidence>
<dbReference type="InterPro" id="IPR050468">
    <property type="entry name" value="Cuticle_Struct_Prot"/>
</dbReference>
<evidence type="ECO:0000256" key="2">
    <source>
        <dbReference type="PROSITE-ProRule" id="PRU00497"/>
    </source>
</evidence>
<gene>
    <name evidence="4" type="ORF">MNOR_LOCUS38869</name>
</gene>
<evidence type="ECO:0000256" key="1">
    <source>
        <dbReference type="ARBA" id="ARBA00022460"/>
    </source>
</evidence>
<name>A0AAV2SQV9_MEGNR</name>
<keyword evidence="5" id="KW-1185">Reference proteome</keyword>
<dbReference type="PANTHER" id="PTHR10380">
    <property type="entry name" value="CUTICLE PROTEIN"/>
    <property type="match status" value="1"/>
</dbReference>
<sequence>SILINNMKIIILSCLLAVVFGQGAFPVPVAILRQEIIDNDDGSFNHAFDAEDGTSITATGSVGSAGQVNIEGSYTYQLEDGSLAVVRYVANENGYTAESDLLPQVVQKIHPDPPHVAELLRIAEEQRQQGIQFDNQGFRI</sequence>
<feature type="non-terminal residue" evidence="4">
    <location>
        <position position="1"/>
    </location>
</feature>
<dbReference type="InterPro" id="IPR031311">
    <property type="entry name" value="CHIT_BIND_RR_consensus"/>
</dbReference>
<dbReference type="GO" id="GO:0062129">
    <property type="term" value="C:chitin-based extracellular matrix"/>
    <property type="evidence" value="ECO:0007669"/>
    <property type="project" value="TreeGrafter"/>
</dbReference>
<dbReference type="AlphaFoldDB" id="A0AAV2SQV9"/>
<accession>A0AAV2SQV9</accession>
<organism evidence="4 5">
    <name type="scientific">Meganyctiphanes norvegica</name>
    <name type="common">Northern krill</name>
    <name type="synonym">Thysanopoda norvegica</name>
    <dbReference type="NCBI Taxonomy" id="48144"/>
    <lineage>
        <taxon>Eukaryota</taxon>
        <taxon>Metazoa</taxon>
        <taxon>Ecdysozoa</taxon>
        <taxon>Arthropoda</taxon>
        <taxon>Crustacea</taxon>
        <taxon>Multicrustacea</taxon>
        <taxon>Malacostraca</taxon>
        <taxon>Eumalacostraca</taxon>
        <taxon>Eucarida</taxon>
        <taxon>Euphausiacea</taxon>
        <taxon>Euphausiidae</taxon>
        <taxon>Meganyctiphanes</taxon>
    </lineage>
</organism>
<dbReference type="Pfam" id="PF00379">
    <property type="entry name" value="Chitin_bind_4"/>
    <property type="match status" value="1"/>
</dbReference>
<proteinExistence type="predicted"/>